<comment type="subcellular location">
    <subcellularLocation>
        <location evidence="1">Endoplasmic reticulum membrane</location>
        <topology evidence="1">Multi-pass membrane protein</topology>
    </subcellularLocation>
</comment>
<evidence type="ECO:0000256" key="1">
    <source>
        <dbReference type="ARBA" id="ARBA00004477"/>
    </source>
</evidence>
<dbReference type="InterPro" id="IPR007318">
    <property type="entry name" value="Phopholipid_MeTrfase"/>
</dbReference>
<evidence type="ECO:0000256" key="2">
    <source>
        <dbReference type="ARBA" id="ARBA00004969"/>
    </source>
</evidence>
<organism evidence="17">
    <name type="scientific">Polypedilum nubifer</name>
    <dbReference type="NCBI Taxonomy" id="54969"/>
    <lineage>
        <taxon>Eukaryota</taxon>
        <taxon>Metazoa</taxon>
        <taxon>Ecdysozoa</taxon>
        <taxon>Arthropoda</taxon>
        <taxon>Hexapoda</taxon>
        <taxon>Insecta</taxon>
        <taxon>Pterygota</taxon>
        <taxon>Neoptera</taxon>
        <taxon>Endopterygota</taxon>
        <taxon>Diptera</taxon>
        <taxon>Nematocera</taxon>
        <taxon>Chironomoidea</taxon>
        <taxon>Chironomidae</taxon>
        <taxon>Chironominae</taxon>
        <taxon>Polypedilum</taxon>
        <taxon>Polypedilum</taxon>
    </lineage>
</organism>
<dbReference type="HAMAP" id="MF_03216">
    <property type="entry name" value="PLMT"/>
    <property type="match status" value="1"/>
</dbReference>
<evidence type="ECO:0000256" key="3">
    <source>
        <dbReference type="ARBA" id="ARBA00005189"/>
    </source>
</evidence>
<keyword evidence="7" id="KW-0949">S-adenosyl-L-methionine</keyword>
<dbReference type="GO" id="GO:0000773">
    <property type="term" value="F:phosphatidyl-N-methylethanolamine N-methyltransferase activity"/>
    <property type="evidence" value="ECO:0007669"/>
    <property type="project" value="UniProtKB-EC"/>
</dbReference>
<keyword evidence="9" id="KW-0256">Endoplasmic reticulum</keyword>
<evidence type="ECO:0000313" key="17">
    <source>
        <dbReference type="EMBL" id="AOG17833.1"/>
    </source>
</evidence>
<evidence type="ECO:0000256" key="15">
    <source>
        <dbReference type="ARBA" id="ARBA00034137"/>
    </source>
</evidence>
<keyword evidence="6" id="KW-0808">Transferase</keyword>
<evidence type="ECO:0000256" key="9">
    <source>
        <dbReference type="ARBA" id="ARBA00022824"/>
    </source>
</evidence>
<dbReference type="AlphaFoldDB" id="A0A1B3PDM4"/>
<dbReference type="EMBL" id="KU660035">
    <property type="protein sequence ID" value="AOG17833.1"/>
    <property type="molecule type" value="mRNA"/>
</dbReference>
<keyword evidence="13" id="KW-0594">Phospholipid biosynthesis</keyword>
<keyword evidence="10 16" id="KW-1133">Transmembrane helix</keyword>
<keyword evidence="8 16" id="KW-0812">Transmembrane</keyword>
<gene>
    <name evidence="17" type="primary">Mfap</name>
</gene>
<dbReference type="Gene3D" id="1.20.120.1630">
    <property type="match status" value="1"/>
</dbReference>
<dbReference type="InterPro" id="IPR024960">
    <property type="entry name" value="PEMT/MFAP"/>
</dbReference>
<evidence type="ECO:0000256" key="4">
    <source>
        <dbReference type="ARBA" id="ARBA00022516"/>
    </source>
</evidence>
<dbReference type="EC" id="2.1.1.71" evidence="15"/>
<sequence>MRFLLTILMNVTTIVENFDSLINYKQPIFWAAIIHVIFNPIFWNVTGRLENRTQIFSRICGNSKHRACYIFAFVTFTLGLTRDYLVVSALAMQPKITDFLSYYMNINTPTDLFQSIGTIALIWGSILVLTSMYRLGITGTYLGDYFGIFMNERVTAFPYNFYDNPMYVGSSFCFFGHALRSLTASGLLIAAIVWLVYKIAIMFEGPFTAKIFAEKELKESKKVH</sequence>
<feature type="transmembrane region" description="Helical" evidence="16">
    <location>
        <begin position="112"/>
        <end position="133"/>
    </location>
</feature>
<feature type="transmembrane region" description="Helical" evidence="16">
    <location>
        <begin position="28"/>
        <end position="46"/>
    </location>
</feature>
<evidence type="ECO:0000256" key="14">
    <source>
        <dbReference type="ARBA" id="ARBA00023264"/>
    </source>
</evidence>
<keyword evidence="11" id="KW-0443">Lipid metabolism</keyword>
<reference evidence="17" key="1">
    <citation type="submission" date="2016-01" db="EMBL/GenBank/DDBJ databases">
        <title>Diversity of S-adenosylmethionine dependent methyltransferases of the cryptobiotic chironomid in relation to desiccation stress resistance.</title>
        <authorList>
            <person name="Deviatiiarov R."/>
            <person name="Gusev O."/>
            <person name="Aupov R."/>
            <person name="Cornette R."/>
            <person name="Kikawada T."/>
        </authorList>
    </citation>
    <scope>NUCLEOTIDE SEQUENCE</scope>
</reference>
<dbReference type="Pfam" id="PF04191">
    <property type="entry name" value="PEMT"/>
    <property type="match status" value="1"/>
</dbReference>
<proteinExistence type="evidence at transcript level"/>
<evidence type="ECO:0000256" key="16">
    <source>
        <dbReference type="SAM" id="Phobius"/>
    </source>
</evidence>
<feature type="non-terminal residue" evidence="17">
    <location>
        <position position="224"/>
    </location>
</feature>
<protein>
    <recommendedName>
        <fullName evidence="15">phosphatidyl-N-methylethanolamine N-methyltransferase</fullName>
        <ecNumber evidence="15">2.1.1.71</ecNumber>
    </recommendedName>
</protein>
<dbReference type="PANTHER" id="PTHR15458">
    <property type="entry name" value="PHOSPHATIDYLETHANOLAMINE N-METHYLTRANSFERASE"/>
    <property type="match status" value="1"/>
</dbReference>
<dbReference type="GO" id="GO:0032259">
    <property type="term" value="P:methylation"/>
    <property type="evidence" value="ECO:0007669"/>
    <property type="project" value="UniProtKB-KW"/>
</dbReference>
<dbReference type="PROSITE" id="PS51599">
    <property type="entry name" value="SAM_PEMT_PEM2"/>
    <property type="match status" value="1"/>
</dbReference>
<feature type="transmembrane region" description="Helical" evidence="16">
    <location>
        <begin position="174"/>
        <end position="197"/>
    </location>
</feature>
<accession>A0A1B3PDM4</accession>
<dbReference type="GO" id="GO:0006656">
    <property type="term" value="P:phosphatidylcholine biosynthetic process"/>
    <property type="evidence" value="ECO:0007669"/>
    <property type="project" value="UniProtKB-UniPathway"/>
</dbReference>
<evidence type="ECO:0000256" key="12">
    <source>
        <dbReference type="ARBA" id="ARBA00023136"/>
    </source>
</evidence>
<dbReference type="UniPathway" id="UPA00753"/>
<evidence type="ECO:0000256" key="6">
    <source>
        <dbReference type="ARBA" id="ARBA00022679"/>
    </source>
</evidence>
<dbReference type="GO" id="GO:0005789">
    <property type="term" value="C:endoplasmic reticulum membrane"/>
    <property type="evidence" value="ECO:0007669"/>
    <property type="project" value="UniProtKB-SubCell"/>
</dbReference>
<evidence type="ECO:0000256" key="11">
    <source>
        <dbReference type="ARBA" id="ARBA00023098"/>
    </source>
</evidence>
<evidence type="ECO:0000256" key="13">
    <source>
        <dbReference type="ARBA" id="ARBA00023209"/>
    </source>
</evidence>
<name>A0A1B3PDM4_9DIPT</name>
<keyword evidence="4" id="KW-0444">Lipid biosynthesis</keyword>
<evidence type="ECO:0000256" key="5">
    <source>
        <dbReference type="ARBA" id="ARBA00022603"/>
    </source>
</evidence>
<comment type="pathway">
    <text evidence="2">Phospholipid metabolism; phosphatidylcholine biosynthesis.</text>
</comment>
<keyword evidence="5" id="KW-0489">Methyltransferase</keyword>
<evidence type="ECO:0000256" key="10">
    <source>
        <dbReference type="ARBA" id="ARBA00022989"/>
    </source>
</evidence>
<comment type="pathway">
    <text evidence="3">Lipid metabolism.</text>
</comment>
<dbReference type="PANTHER" id="PTHR15458:SF5">
    <property type="entry name" value="PHOSPHATIDYLETHANOLAMINE N-METHYLTRANSFERASE"/>
    <property type="match status" value="1"/>
</dbReference>
<keyword evidence="12 16" id="KW-0472">Membrane</keyword>
<feature type="transmembrane region" description="Helical" evidence="16">
    <location>
        <begin position="67"/>
        <end position="92"/>
    </location>
</feature>
<evidence type="ECO:0000256" key="8">
    <source>
        <dbReference type="ARBA" id="ARBA00022692"/>
    </source>
</evidence>
<dbReference type="PIRSF" id="PIRSF005444">
    <property type="entry name" value="PEMT"/>
    <property type="match status" value="1"/>
</dbReference>
<keyword evidence="14" id="KW-1208">Phospholipid metabolism</keyword>
<evidence type="ECO:0000256" key="7">
    <source>
        <dbReference type="ARBA" id="ARBA00022691"/>
    </source>
</evidence>